<dbReference type="Pfam" id="PF10367">
    <property type="entry name" value="zf-Vps39_C"/>
    <property type="match status" value="1"/>
</dbReference>
<organism evidence="6 7">
    <name type="scientific">Leptotrombidium deliense</name>
    <dbReference type="NCBI Taxonomy" id="299467"/>
    <lineage>
        <taxon>Eukaryota</taxon>
        <taxon>Metazoa</taxon>
        <taxon>Ecdysozoa</taxon>
        <taxon>Arthropoda</taxon>
        <taxon>Chelicerata</taxon>
        <taxon>Arachnida</taxon>
        <taxon>Acari</taxon>
        <taxon>Acariformes</taxon>
        <taxon>Trombidiformes</taxon>
        <taxon>Prostigmata</taxon>
        <taxon>Anystina</taxon>
        <taxon>Parasitengona</taxon>
        <taxon>Trombiculoidea</taxon>
        <taxon>Trombiculidae</taxon>
        <taxon>Leptotrombidium</taxon>
    </lineage>
</organism>
<dbReference type="GO" id="GO:0006914">
    <property type="term" value="P:autophagy"/>
    <property type="evidence" value="ECO:0007669"/>
    <property type="project" value="TreeGrafter"/>
</dbReference>
<comment type="subcellular location">
    <subcellularLocation>
        <location evidence="1">Endomembrane system</location>
        <topology evidence="1">Peripheral membrane protein</topology>
    </subcellularLocation>
</comment>
<dbReference type="GO" id="GO:0006886">
    <property type="term" value="P:intracellular protein transport"/>
    <property type="evidence" value="ECO:0007669"/>
    <property type="project" value="UniProtKB-UniRule"/>
</dbReference>
<dbReference type="PANTHER" id="PTHR12894:SF49">
    <property type="entry name" value="VAM6_VPS39-LIKE PROTEIN"/>
    <property type="match status" value="1"/>
</dbReference>
<keyword evidence="2" id="KW-0472">Membrane</keyword>
<proteinExistence type="inferred from homology"/>
<accession>A0A443SNV1</accession>
<evidence type="ECO:0000259" key="5">
    <source>
        <dbReference type="PROSITE" id="PS50219"/>
    </source>
</evidence>
<comment type="similarity">
    <text evidence="3">Belongs to the VAM6/VPS39 family.</text>
</comment>
<dbReference type="InterPro" id="IPR001180">
    <property type="entry name" value="CNH_dom"/>
</dbReference>
<dbReference type="Pfam" id="PF10366">
    <property type="entry name" value="Vps39_1"/>
    <property type="match status" value="1"/>
</dbReference>
<dbReference type="VEuPathDB" id="VectorBase:LDEU002847"/>
<evidence type="ECO:0000313" key="6">
    <source>
        <dbReference type="EMBL" id="RWS29194.1"/>
    </source>
</evidence>
<evidence type="ECO:0000256" key="3">
    <source>
        <dbReference type="ARBA" id="ARBA00038201"/>
    </source>
</evidence>
<dbReference type="GO" id="GO:0005737">
    <property type="term" value="C:cytoplasm"/>
    <property type="evidence" value="ECO:0007669"/>
    <property type="project" value="TreeGrafter"/>
</dbReference>
<dbReference type="PANTHER" id="PTHR12894">
    <property type="entry name" value="CNH DOMAIN CONTAINING"/>
    <property type="match status" value="1"/>
</dbReference>
<dbReference type="STRING" id="299467.A0A443SNV1"/>
<name>A0A443SNV1_9ACAR</name>
<feature type="repeat" description="CHCR" evidence="4">
    <location>
        <begin position="586"/>
        <end position="764"/>
    </location>
</feature>
<evidence type="ECO:0000256" key="1">
    <source>
        <dbReference type="ARBA" id="ARBA00004184"/>
    </source>
</evidence>
<keyword evidence="7" id="KW-1185">Reference proteome</keyword>
<dbReference type="Pfam" id="PF00780">
    <property type="entry name" value="CNH"/>
    <property type="match status" value="1"/>
</dbReference>
<dbReference type="Proteomes" id="UP000288716">
    <property type="component" value="Unassembled WGS sequence"/>
</dbReference>
<evidence type="ECO:0000256" key="2">
    <source>
        <dbReference type="ARBA" id="ARBA00023136"/>
    </source>
</evidence>
<dbReference type="AlphaFoldDB" id="A0A443SNV1"/>
<dbReference type="OrthoDB" id="5325112at2759"/>
<dbReference type="EMBL" id="NCKV01001027">
    <property type="protein sequence ID" value="RWS29194.1"/>
    <property type="molecule type" value="Genomic_DNA"/>
</dbReference>
<sequence>MLEIYKVATILKSYPLDIECIFAYDNYLLVGTKQGQLVMYKLVPRNNEYRFEVHIMRTNKTFAKRPIVQVAAVPEFHLIISLSDNVINLHDLDHVNTPFITSISKTRGATLFVTNVSKCKTLTGEQCTLRMCVVVKKKLMLFYWKNNEFLELGELAVPDIPKVIAWCAESLYVGFKSEYSLIKVTGEQKELFPTNTEPVVISLGGFNVGSEWNDCGFAMGRDQKTFIFDKEGSPILKYPITWSGHPTCLVDDLPYLLAIMPNSVIEVRAIEPRLLLQSINDLTNISTKVKQLIKCVNKRGQLFVSSTKEVFCLIAVPFHVQVPQLLRERQFELALQLADMYEENEVDSFDTSVVSEKDKVKKDIERLLAFDNFCKKDFVGAMKLFAKLQTEPPQVIGLFSDLLPEDYRSKIVGDYPYKPPEFKGTDLENGLFALIDFLLDIRRKFTSNSDKTSSEISKSSSKSKEQQLKQIVDTTLIKCYLQTNDALVSPFLRLPDNNCHLEETERALKRCSKHNELIILYQSKGLHKRALDILRNQSSKLNFGHEKTVQYLQHLSKDNLELIFEYASWVLEEHPEDGLKIFIEETTETSEQLPRDRVLDFIQKTNADLIIPYLEHVVWNWKDPTLLFHNTLANKYREKVRVLLEEYRRSLPESESPAATGEEPGELGPLRKKLIDFLEKSDYYSTETQSFFLLNDGLWEERAIVMGKIGNHEEALTIYVRALDDTKKAEEYCNRMYSKSQPGNRDVYLTLLKLYVSMPILPSLPSEELSSEKNSGKQHIDAAIELLRKHATKIDPLRALLLLPPTTPIFLIADFLEAVTKYVVKERHEGQMFRNMLLAQHLLVQSQRIKLHQENKVIVDETDLCCVCYRKIGRSAFLRYPDKRLIHYSCKDNFT</sequence>
<dbReference type="GO" id="GO:0012505">
    <property type="term" value="C:endomembrane system"/>
    <property type="evidence" value="ECO:0007669"/>
    <property type="project" value="UniProtKB-SubCell"/>
</dbReference>
<reference evidence="6 7" key="1">
    <citation type="journal article" date="2018" name="Gigascience">
        <title>Genomes of trombidid mites reveal novel predicted allergens and laterally-transferred genes associated with secondary metabolism.</title>
        <authorList>
            <person name="Dong X."/>
            <person name="Chaisiri K."/>
            <person name="Xia D."/>
            <person name="Armstrong S.D."/>
            <person name="Fang Y."/>
            <person name="Donnelly M.J."/>
            <person name="Kadowaki T."/>
            <person name="McGarry J.W."/>
            <person name="Darby A.C."/>
            <person name="Makepeace B.L."/>
        </authorList>
    </citation>
    <scope>NUCLEOTIDE SEQUENCE [LARGE SCALE GENOMIC DNA]</scope>
    <source>
        <strain evidence="6">UoL-UT</strain>
    </source>
</reference>
<evidence type="ECO:0000313" key="7">
    <source>
        <dbReference type="Proteomes" id="UP000288716"/>
    </source>
</evidence>
<gene>
    <name evidence="6" type="ORF">B4U80_00246</name>
</gene>
<dbReference type="InterPro" id="IPR000547">
    <property type="entry name" value="Clathrin_H-chain/VPS_repeat"/>
</dbReference>
<dbReference type="Gene3D" id="1.25.40.10">
    <property type="entry name" value="Tetratricopeptide repeat domain"/>
    <property type="match status" value="1"/>
</dbReference>
<dbReference type="GO" id="GO:0034058">
    <property type="term" value="P:endosomal vesicle fusion"/>
    <property type="evidence" value="ECO:0007669"/>
    <property type="project" value="TreeGrafter"/>
</dbReference>
<dbReference type="PROSITE" id="PS50236">
    <property type="entry name" value="CHCR"/>
    <property type="match status" value="1"/>
</dbReference>
<feature type="domain" description="CNH" evidence="5">
    <location>
        <begin position="15"/>
        <end position="294"/>
    </location>
</feature>
<comment type="caution">
    <text evidence="6">The sequence shown here is derived from an EMBL/GenBank/DDBJ whole genome shotgun (WGS) entry which is preliminary data.</text>
</comment>
<dbReference type="PROSITE" id="PS50219">
    <property type="entry name" value="CNH"/>
    <property type="match status" value="1"/>
</dbReference>
<evidence type="ECO:0000256" key="4">
    <source>
        <dbReference type="PROSITE-ProRule" id="PRU01006"/>
    </source>
</evidence>
<dbReference type="InterPro" id="IPR019452">
    <property type="entry name" value="VPS39/TGF_beta_rcpt-assoc_1"/>
</dbReference>
<dbReference type="InterPro" id="IPR011990">
    <property type="entry name" value="TPR-like_helical_dom_sf"/>
</dbReference>
<dbReference type="InterPro" id="IPR019453">
    <property type="entry name" value="VPS39/TGFA1_Znf"/>
</dbReference>
<dbReference type="InterPro" id="IPR032914">
    <property type="entry name" value="Vam6/VPS39/TRAP1"/>
</dbReference>
<dbReference type="GO" id="GO:0016020">
    <property type="term" value="C:membrane"/>
    <property type="evidence" value="ECO:0007669"/>
    <property type="project" value="TreeGrafter"/>
</dbReference>
<protein>
    <submittedName>
        <fullName evidence="6">Vam6/Vps39-like protein</fullName>
    </submittedName>
</protein>